<name>A0A7I7KTC2_9MYCO</name>
<proteinExistence type="predicted"/>
<dbReference type="Proteomes" id="UP000465866">
    <property type="component" value="Chromosome"/>
</dbReference>
<feature type="compositionally biased region" description="Basic and acidic residues" evidence="1">
    <location>
        <begin position="14"/>
        <end position="24"/>
    </location>
</feature>
<reference evidence="2 3" key="1">
    <citation type="journal article" date="2019" name="Emerg. Microbes Infect.">
        <title>Comprehensive subspecies identification of 175 nontuberculous mycobacteria species based on 7547 genomic profiles.</title>
        <authorList>
            <person name="Matsumoto Y."/>
            <person name="Kinjo T."/>
            <person name="Motooka D."/>
            <person name="Nabeya D."/>
            <person name="Jung N."/>
            <person name="Uechi K."/>
            <person name="Horii T."/>
            <person name="Iida T."/>
            <person name="Fujita J."/>
            <person name="Nakamura S."/>
        </authorList>
    </citation>
    <scope>NUCLEOTIDE SEQUENCE [LARGE SCALE GENOMIC DNA]</scope>
    <source>
        <strain evidence="2 3">JCM 12404</strain>
    </source>
</reference>
<protein>
    <submittedName>
        <fullName evidence="2">Uncharacterized protein</fullName>
    </submittedName>
</protein>
<evidence type="ECO:0000256" key="1">
    <source>
        <dbReference type="SAM" id="MobiDB-lite"/>
    </source>
</evidence>
<feature type="compositionally biased region" description="Basic and acidic residues" evidence="1">
    <location>
        <begin position="74"/>
        <end position="90"/>
    </location>
</feature>
<evidence type="ECO:0000313" key="3">
    <source>
        <dbReference type="Proteomes" id="UP000465866"/>
    </source>
</evidence>
<sequence length="112" mass="11961">MLGIAEGDPAAVVDEDRRHPHPVDVDPGFAAVDGEPLTAAVVKHDLRRRECAVEADVGSVVMTDGDVPAGGEDISTRAEPNDEGWTERPIGRHGHPLSRPSSWSRTTLVHSP</sequence>
<dbReference type="AlphaFoldDB" id="A0A7I7KTC2"/>
<feature type="region of interest" description="Disordered" evidence="1">
    <location>
        <begin position="1"/>
        <end position="30"/>
    </location>
</feature>
<evidence type="ECO:0000313" key="2">
    <source>
        <dbReference type="EMBL" id="BBX45350.1"/>
    </source>
</evidence>
<feature type="compositionally biased region" description="Polar residues" evidence="1">
    <location>
        <begin position="99"/>
        <end position="112"/>
    </location>
</feature>
<dbReference type="EMBL" id="AP022569">
    <property type="protein sequence ID" value="BBX45350.1"/>
    <property type="molecule type" value="Genomic_DNA"/>
</dbReference>
<dbReference type="KEGG" id="mcoo:MCOO_13650"/>
<accession>A0A7I7KTC2</accession>
<feature type="region of interest" description="Disordered" evidence="1">
    <location>
        <begin position="62"/>
        <end position="112"/>
    </location>
</feature>
<keyword evidence="3" id="KW-1185">Reference proteome</keyword>
<gene>
    <name evidence="2" type="ORF">MCOO_13650</name>
</gene>
<organism evidence="2 3">
    <name type="scientific">Mycobacterium cookii</name>
    <dbReference type="NCBI Taxonomy" id="1775"/>
    <lineage>
        <taxon>Bacteria</taxon>
        <taxon>Bacillati</taxon>
        <taxon>Actinomycetota</taxon>
        <taxon>Actinomycetes</taxon>
        <taxon>Mycobacteriales</taxon>
        <taxon>Mycobacteriaceae</taxon>
        <taxon>Mycobacterium</taxon>
    </lineage>
</organism>